<keyword evidence="1" id="KW-1185">Reference proteome</keyword>
<dbReference type="GeneID" id="105296399"/>
<accession>A0A6P6CS72</accession>
<evidence type="ECO:0000313" key="2">
    <source>
        <dbReference type="RefSeq" id="XP_023390168.1"/>
    </source>
</evidence>
<sequence length="132" mass="14262">MAVLTPARRSRSPQFQPVKALLERESVGPQPSADGALQVSGLALGGCHTGDTGVAARLTPESQGLLKMEDVALTLSSGWTELDSSPVNLHSDERQEDGGPLSSLGETAFWLPLYMSTWWALRSHCWDSEPWS</sequence>
<reference evidence="2" key="1">
    <citation type="submission" date="2025-08" db="UniProtKB">
        <authorList>
            <consortium name="RefSeq"/>
        </authorList>
    </citation>
    <scope>IDENTIFICATION</scope>
    <source>
        <tissue evidence="2">Kidney</tissue>
    </source>
</reference>
<dbReference type="RefSeq" id="XP_023390168.1">
    <property type="nucleotide sequence ID" value="XM_023534400.1"/>
</dbReference>
<organism evidence="1 2">
    <name type="scientific">Pteropus vampyrus</name>
    <name type="common">Large flying fox</name>
    <dbReference type="NCBI Taxonomy" id="132908"/>
    <lineage>
        <taxon>Eukaryota</taxon>
        <taxon>Metazoa</taxon>
        <taxon>Chordata</taxon>
        <taxon>Craniata</taxon>
        <taxon>Vertebrata</taxon>
        <taxon>Euteleostomi</taxon>
        <taxon>Mammalia</taxon>
        <taxon>Eutheria</taxon>
        <taxon>Laurasiatheria</taxon>
        <taxon>Chiroptera</taxon>
        <taxon>Yinpterochiroptera</taxon>
        <taxon>Pteropodoidea</taxon>
        <taxon>Pteropodidae</taxon>
        <taxon>Pteropodinae</taxon>
        <taxon>Pteropus</taxon>
    </lineage>
</organism>
<dbReference type="Proteomes" id="UP000515202">
    <property type="component" value="Unplaced"/>
</dbReference>
<name>A0A6P6CS72_PTEVA</name>
<evidence type="ECO:0000313" key="1">
    <source>
        <dbReference type="Proteomes" id="UP000515202"/>
    </source>
</evidence>
<dbReference type="AlphaFoldDB" id="A0A6P6CS72"/>
<dbReference type="KEGG" id="pvp:105296399"/>
<gene>
    <name evidence="2" type="primary">LOC105296399</name>
</gene>
<proteinExistence type="predicted"/>
<protein>
    <submittedName>
        <fullName evidence="2">Zinc finger protein with KRAB and SCAN domains 4-like</fullName>
    </submittedName>
</protein>